<dbReference type="AlphaFoldDB" id="A0A540K3W4"/>
<dbReference type="STRING" id="106549.A0A540K3W4"/>
<reference evidence="1 2" key="1">
    <citation type="journal article" date="2019" name="G3 (Bethesda)">
        <title>Sequencing of a Wild Apple (Malus baccata) Genome Unravels the Differences Between Cultivated and Wild Apple Species Regarding Disease Resistance and Cold Tolerance.</title>
        <authorList>
            <person name="Chen X."/>
        </authorList>
    </citation>
    <scope>NUCLEOTIDE SEQUENCE [LARGE SCALE GENOMIC DNA]</scope>
    <source>
        <strain evidence="2">cv. Shandingzi</strain>
        <tissue evidence="1">Leaves</tissue>
    </source>
</reference>
<accession>A0A540K3W4</accession>
<protein>
    <submittedName>
        <fullName evidence="1">Uncharacterized protein</fullName>
    </submittedName>
</protein>
<evidence type="ECO:0000313" key="1">
    <source>
        <dbReference type="EMBL" id="TQD68905.1"/>
    </source>
</evidence>
<sequence>MEGGTLAPLRGKLWRHCAGNFIFRDSLLKELRLPSCPPNPVYGKYPTHCRRFLPQALRMPQQDAQNGSHEVKEPTPKIAKLHENGDVSGNVAPFFRVKKLSEKAVLPARGSPLSAGYDLSR</sequence>
<dbReference type="Proteomes" id="UP000315295">
    <property type="component" value="Unassembled WGS sequence"/>
</dbReference>
<keyword evidence="2" id="KW-1185">Reference proteome</keyword>
<name>A0A540K3W4_MALBA</name>
<organism evidence="1 2">
    <name type="scientific">Malus baccata</name>
    <name type="common">Siberian crab apple</name>
    <name type="synonym">Pyrus baccata</name>
    <dbReference type="NCBI Taxonomy" id="106549"/>
    <lineage>
        <taxon>Eukaryota</taxon>
        <taxon>Viridiplantae</taxon>
        <taxon>Streptophyta</taxon>
        <taxon>Embryophyta</taxon>
        <taxon>Tracheophyta</taxon>
        <taxon>Spermatophyta</taxon>
        <taxon>Magnoliopsida</taxon>
        <taxon>eudicotyledons</taxon>
        <taxon>Gunneridae</taxon>
        <taxon>Pentapetalae</taxon>
        <taxon>rosids</taxon>
        <taxon>fabids</taxon>
        <taxon>Rosales</taxon>
        <taxon>Rosaceae</taxon>
        <taxon>Amygdaloideae</taxon>
        <taxon>Maleae</taxon>
        <taxon>Malus</taxon>
    </lineage>
</organism>
<dbReference type="EMBL" id="VIEB01007145">
    <property type="protein sequence ID" value="TQD68905.1"/>
    <property type="molecule type" value="Genomic_DNA"/>
</dbReference>
<evidence type="ECO:0000313" key="2">
    <source>
        <dbReference type="Proteomes" id="UP000315295"/>
    </source>
</evidence>
<proteinExistence type="predicted"/>
<comment type="caution">
    <text evidence="1">The sequence shown here is derived from an EMBL/GenBank/DDBJ whole genome shotgun (WGS) entry which is preliminary data.</text>
</comment>
<gene>
    <name evidence="1" type="ORF">C1H46_045562</name>
</gene>